<dbReference type="RefSeq" id="WP_160496015.1">
    <property type="nucleotide sequence ID" value="NZ_WUBI01000001.1"/>
</dbReference>
<dbReference type="InterPro" id="IPR050312">
    <property type="entry name" value="IolE/XylAMocC-like"/>
</dbReference>
<gene>
    <name evidence="2" type="ORF">GRF59_02095</name>
</gene>
<sequence>MKIGVSTYSLFRPIHAGEITVLEAIEKIAEMGGEHVEIVPVGYTLTDNPELVDQIVAKAKEVGIEISNYAIYANFGVDSDEEVANEIERVKKEVDIAARLGVKLMRHDVAGRKDTSIKQFTSEVARLADACRQIADYAAQYGITTSLENHGYYIQASDRVQTLVQAVDRSNFKTTLDVGNFMCVDEDPVVAVQKNLPFASIVHIKDFYLRPASQDPGEGWFKTASGNYLRGAISGHGDINLRESIRAIKEFGYDGYLSIEFEGMEDAYQGTRIGIENVKRIWNEI</sequence>
<keyword evidence="3" id="KW-1185">Reference proteome</keyword>
<feature type="domain" description="Xylose isomerase-like TIM barrel" evidence="1">
    <location>
        <begin position="25"/>
        <end position="276"/>
    </location>
</feature>
<evidence type="ECO:0000259" key="1">
    <source>
        <dbReference type="Pfam" id="PF01261"/>
    </source>
</evidence>
<dbReference type="PANTHER" id="PTHR12110">
    <property type="entry name" value="HYDROXYPYRUVATE ISOMERASE"/>
    <property type="match status" value="1"/>
</dbReference>
<protein>
    <submittedName>
        <fullName evidence="2">TIM barrel protein</fullName>
    </submittedName>
</protein>
<dbReference type="PANTHER" id="PTHR12110:SF53">
    <property type="entry name" value="BLR5974 PROTEIN"/>
    <property type="match status" value="1"/>
</dbReference>
<dbReference type="InterPro" id="IPR036237">
    <property type="entry name" value="Xyl_isomerase-like_sf"/>
</dbReference>
<name>A0A7X3LEC5_9BACL</name>
<dbReference type="EMBL" id="WUBI01000001">
    <property type="protein sequence ID" value="MWV42411.1"/>
    <property type="molecule type" value="Genomic_DNA"/>
</dbReference>
<accession>A0A7X3LEC5</accession>
<comment type="caution">
    <text evidence="2">The sequence shown here is derived from an EMBL/GenBank/DDBJ whole genome shotgun (WGS) entry which is preliminary data.</text>
</comment>
<evidence type="ECO:0000313" key="2">
    <source>
        <dbReference type="EMBL" id="MWV42411.1"/>
    </source>
</evidence>
<dbReference type="InterPro" id="IPR013022">
    <property type="entry name" value="Xyl_isomerase-like_TIM-brl"/>
</dbReference>
<dbReference type="AlphaFoldDB" id="A0A7X3LEC5"/>
<reference evidence="2 3" key="1">
    <citation type="submission" date="2019-12" db="EMBL/GenBank/DDBJ databases">
        <title>Paenibacillus sp. nov., an endophytic bacterium isolated from the stem of Dendrobium.</title>
        <authorList>
            <person name="Zhao R."/>
        </authorList>
    </citation>
    <scope>NUCLEOTIDE SEQUENCE [LARGE SCALE GENOMIC DNA]</scope>
    <source>
        <strain evidence="2 3">HJL G12</strain>
    </source>
</reference>
<dbReference type="SUPFAM" id="SSF51658">
    <property type="entry name" value="Xylose isomerase-like"/>
    <property type="match status" value="1"/>
</dbReference>
<dbReference type="Pfam" id="PF01261">
    <property type="entry name" value="AP_endonuc_2"/>
    <property type="match status" value="1"/>
</dbReference>
<evidence type="ECO:0000313" key="3">
    <source>
        <dbReference type="Proteomes" id="UP000460318"/>
    </source>
</evidence>
<dbReference type="Proteomes" id="UP000460318">
    <property type="component" value="Unassembled WGS sequence"/>
</dbReference>
<dbReference type="Gene3D" id="3.20.20.150">
    <property type="entry name" value="Divalent-metal-dependent TIM barrel enzymes"/>
    <property type="match status" value="1"/>
</dbReference>
<organism evidence="2 3">
    <name type="scientific">Paenibacillus dendrobii</name>
    <dbReference type="NCBI Taxonomy" id="2691084"/>
    <lineage>
        <taxon>Bacteria</taxon>
        <taxon>Bacillati</taxon>
        <taxon>Bacillota</taxon>
        <taxon>Bacilli</taxon>
        <taxon>Bacillales</taxon>
        <taxon>Paenibacillaceae</taxon>
        <taxon>Paenibacillus</taxon>
    </lineage>
</organism>
<proteinExistence type="predicted"/>